<comment type="caution">
    <text evidence="9">Lacks conserved residue(s) required for the propagation of feature annotation.</text>
</comment>
<feature type="region of interest" description="Disordered" evidence="10">
    <location>
        <begin position="194"/>
        <end position="227"/>
    </location>
</feature>
<proteinExistence type="inferred from homology"/>
<keyword evidence="11" id="KW-1133">Transmembrane helix</keyword>
<dbReference type="PANTHER" id="PTHR11532">
    <property type="entry name" value="PROTEASE M14 CARBOXYPEPTIDASE"/>
    <property type="match status" value="1"/>
</dbReference>
<dbReference type="PROSITE" id="PS00132">
    <property type="entry name" value="CARBOXYPEPT_ZN_1"/>
    <property type="match status" value="2"/>
</dbReference>
<keyword evidence="5" id="KW-0479">Metal-binding</keyword>
<keyword evidence="11" id="KW-0812">Transmembrane</keyword>
<dbReference type="GO" id="GO:0008270">
    <property type="term" value="F:zinc ion binding"/>
    <property type="evidence" value="ECO:0007669"/>
    <property type="project" value="InterPro"/>
</dbReference>
<dbReference type="PROSITE" id="PS00133">
    <property type="entry name" value="CARBOXYPEPT_ZN_2"/>
    <property type="match status" value="2"/>
</dbReference>
<comment type="cofactor">
    <cofactor evidence="1">
        <name>Zn(2+)</name>
        <dbReference type="ChEBI" id="CHEBI:29105"/>
    </cofactor>
</comment>
<keyword evidence="14" id="KW-1185">Reference proteome</keyword>
<dbReference type="InterPro" id="IPR000834">
    <property type="entry name" value="Peptidase_M14"/>
</dbReference>
<dbReference type="SUPFAM" id="SSF49464">
    <property type="entry name" value="Carboxypeptidase regulatory domain-like"/>
    <property type="match status" value="4"/>
</dbReference>
<name>A0AA36FL25_OCTVU</name>
<evidence type="ECO:0000256" key="4">
    <source>
        <dbReference type="ARBA" id="ARBA00022670"/>
    </source>
</evidence>
<gene>
    <name evidence="13" type="ORF">OCTVUL_1B029975</name>
</gene>
<sequence length="1731" mass="195240">MSRVDDLKPCITGSIFDQERVVFYRRMKMKRLFNCSKLVKISSMYNFITTLSLILIIFATNDCVAKNVSSPSNTLEFNVSKYHNYDEMTTFLKKSVQIYPNLARLHELGKSVENRTLWALEISESVGIAVPGKPKLKLVANIHGNEAVGRELLLRLAWYLLQNYNSTGIDRISQLLKNAYVYLMPSVNPDGFEKAKEGDCSGSTGRPNSNGVDLDRNFPDQFDSKPERSKPYIELETKAIQNWLTQNHFVLSASLHGSNLVAVYPFDSSAGHIAKDHYSKSPDDPLFRHLAHTYANAHKTMSKGNTCQGNNFTQGITNGAFWSNKIGGMQDYNYVRAGCFEITVYVSCCKYPPSAQLDAEWQNNRDSLLDFMDQVHIGFSGFVREGDSMVGIPNVSVHIHGNAHNITTSTFGDFWRLLLPGTYDVTFSAPGYKTVTYTDVTVPKGESVKTIVKLWKSKADDSRSDNPSVVPTEFSVTKQRSLSSVQSQPGSIQWLIEEIEKLEFTDTRQNLQFREPTIFEYHHFQELEDLLKTIVDRCPHITRLYSLGKSVQKRDLWVLEITNKPGVHMPGKPEFRYIANMHGNEAVGREMLLFLAQLLCENYGRNSLLTSLVNTIRIHLMPSMNPDGFENSTRRGFLSYLKGRANAHDIDLNRNFPDQFDEKSVIRTHEPETQAVMAWFKSIPFVLSANLHGGSLVASYPFDNTRNKESKYSKSPDDKVFKMLAKSYSFAHRKMYKGEKCDKVSKGFLGGITNGAEWYSLSGGMQDWSYLNTNCFEITLEISCVKFPNDSRLQDFWEDNKYSLLVYMAQIHKGVRGFVQNKMTGQFLSNVKISVSGIDHDVVTGNDGDYWRLLVPGKYEITASKFGYISETAQIKVSEGAAVVLNFTLMVNSSTALLNETEFLLRKNAEGPRYLILPKLRRYLQGLSSFNSDILSYTETRGKASRLTLMEVHMSADKENSLGSLKPRIALMANINGDEPVTSEILMRLIKYLSLGYRDNNTSIRNLLENTHIFIYPVLNLEMLHMANPGSCSTHDQTHQSSSAKHKMSRSMRPLLMKAFSKNRFTQALSLEAGGKTVDFPFDDNQKANYSQTHRLIFKMLADAITETVPKNYTANQCKSKETPLKRPASILKHVFETYGTYTLTMRVACCEYPSYSQIGQVWSSSVQPLMNFLMKSTQGVLGRVSYQNKPLPGASITIDGGSKPFQADKNGDFYIMATEGLHTLTVTAPGKSQMTKQVTIHPSQLTTTTAEMLLQLQTLTYHNYDQMVEFIQNLNKSCSRIFSYTSLGQSSEKRELFLLTLGKTVTKQQPKARILFVGNIHGNEAAGREILLQLSQHLCQNFGKDYIVTSILQNSLIHLVPSLNPDGAEKASKTKCDGKEGIENANSVDLDTDFKITEGNGPSHAQPETGSFMKWMKGKSITATIVLRAGEPVAAAYPYYDSETNRHAESAYENLQKRFANDYVNYIRSDPHQNSNCSSNLNAKKYSSNVVVASTINNHTGSLLDYSSLTNKCPAVSVYLGGCCYRPSAEELLQIWKKHYLPLIELMKEVQQGIHGIIVDNSTGFLVGNVSIQVYELKTTFKSEEGLFWIYLPPGSYMVIITADGYEDWEKDIRIGYGENVATLAVRMTKKSTIFGIPSFIVILFAGAIMGLVLMTVILLMCMKFCEEERYREQGFHKIGSSRLPNFNDYDADDDMADFTVGVKLLNKHYHDYSSDEEEVFDKRRRAKYY</sequence>
<feature type="compositionally biased region" description="Polar residues" evidence="10">
    <location>
        <begin position="201"/>
        <end position="211"/>
    </location>
</feature>
<dbReference type="PROSITE" id="PS52035">
    <property type="entry name" value="PEPTIDASE_M14"/>
    <property type="match status" value="4"/>
</dbReference>
<evidence type="ECO:0000256" key="3">
    <source>
        <dbReference type="ARBA" id="ARBA00022645"/>
    </source>
</evidence>
<dbReference type="GO" id="GO:0016485">
    <property type="term" value="P:protein processing"/>
    <property type="evidence" value="ECO:0007669"/>
    <property type="project" value="TreeGrafter"/>
</dbReference>
<dbReference type="CDD" id="cd03858">
    <property type="entry name" value="M14_CP_N-E_like"/>
    <property type="match status" value="1"/>
</dbReference>
<feature type="compositionally biased region" description="Basic and acidic residues" evidence="10">
    <location>
        <begin position="213"/>
        <end position="227"/>
    </location>
</feature>
<dbReference type="InterPro" id="IPR008969">
    <property type="entry name" value="CarboxyPept-like_regulatory"/>
</dbReference>
<dbReference type="GO" id="GO:0006518">
    <property type="term" value="P:peptide metabolic process"/>
    <property type="evidence" value="ECO:0007669"/>
    <property type="project" value="TreeGrafter"/>
</dbReference>
<organism evidence="13 14">
    <name type="scientific">Octopus vulgaris</name>
    <name type="common">Common octopus</name>
    <dbReference type="NCBI Taxonomy" id="6645"/>
    <lineage>
        <taxon>Eukaryota</taxon>
        <taxon>Metazoa</taxon>
        <taxon>Spiralia</taxon>
        <taxon>Lophotrochozoa</taxon>
        <taxon>Mollusca</taxon>
        <taxon>Cephalopoda</taxon>
        <taxon>Coleoidea</taxon>
        <taxon>Octopodiformes</taxon>
        <taxon>Octopoda</taxon>
        <taxon>Incirrata</taxon>
        <taxon>Octopodidae</taxon>
        <taxon>Octopus</taxon>
    </lineage>
</organism>
<evidence type="ECO:0000256" key="1">
    <source>
        <dbReference type="ARBA" id="ARBA00001947"/>
    </source>
</evidence>
<dbReference type="InterPro" id="IPR050753">
    <property type="entry name" value="Peptidase_M14_domain"/>
</dbReference>
<feature type="domain" description="Peptidase M14" evidence="12">
    <location>
        <begin position="1261"/>
        <end position="1551"/>
    </location>
</feature>
<dbReference type="Pfam" id="PF00246">
    <property type="entry name" value="Peptidase_M14"/>
    <property type="match status" value="4"/>
</dbReference>
<reference evidence="13" key="1">
    <citation type="submission" date="2023-08" db="EMBL/GenBank/DDBJ databases">
        <authorList>
            <person name="Alioto T."/>
            <person name="Alioto T."/>
            <person name="Gomez Garrido J."/>
        </authorList>
    </citation>
    <scope>NUCLEOTIDE SEQUENCE</scope>
</reference>
<dbReference type="EMBL" id="OX597838">
    <property type="protein sequence ID" value="CAI9740884.1"/>
    <property type="molecule type" value="Genomic_DNA"/>
</dbReference>
<dbReference type="GO" id="GO:0004181">
    <property type="term" value="F:metallocarboxypeptidase activity"/>
    <property type="evidence" value="ECO:0007669"/>
    <property type="project" value="InterPro"/>
</dbReference>
<dbReference type="PRINTS" id="PR00765">
    <property type="entry name" value="CRBOXYPTASEA"/>
</dbReference>
<feature type="domain" description="Peptidase M14" evidence="12">
    <location>
        <begin position="520"/>
        <end position="811"/>
    </location>
</feature>
<evidence type="ECO:0000256" key="7">
    <source>
        <dbReference type="ARBA" id="ARBA00022833"/>
    </source>
</evidence>
<keyword evidence="3" id="KW-0121">Carboxypeptidase</keyword>
<dbReference type="SUPFAM" id="SSF53187">
    <property type="entry name" value="Zn-dependent exopeptidases"/>
    <property type="match status" value="4"/>
</dbReference>
<keyword evidence="11" id="KW-0472">Membrane</keyword>
<dbReference type="InterPro" id="IPR033848">
    <property type="entry name" value="M14_CPD_III"/>
</dbReference>
<dbReference type="PANTHER" id="PTHR11532:SF62">
    <property type="entry name" value="CARBOXYPEPTIDASE D"/>
    <property type="match status" value="1"/>
</dbReference>
<evidence type="ECO:0000256" key="6">
    <source>
        <dbReference type="ARBA" id="ARBA00022801"/>
    </source>
</evidence>
<feature type="active site" description="Proton donor/acceptor" evidence="9">
    <location>
        <position position="781"/>
    </location>
</feature>
<feature type="transmembrane region" description="Helical" evidence="11">
    <location>
        <begin position="38"/>
        <end position="59"/>
    </location>
</feature>
<comment type="similarity">
    <text evidence="2 9">Belongs to the peptidase M14 family.</text>
</comment>
<keyword evidence="6" id="KW-0378">Hydrolase</keyword>
<keyword evidence="4" id="KW-0645">Protease</keyword>
<dbReference type="Proteomes" id="UP001162480">
    <property type="component" value="Chromosome 25"/>
</dbReference>
<accession>A0AA36FL25</accession>
<dbReference type="CDD" id="cd06245">
    <property type="entry name" value="M14_CPD_III"/>
    <property type="match status" value="1"/>
</dbReference>
<evidence type="ECO:0000313" key="13">
    <source>
        <dbReference type="EMBL" id="CAI9740884.1"/>
    </source>
</evidence>
<evidence type="ECO:0000256" key="9">
    <source>
        <dbReference type="PROSITE-ProRule" id="PRU01379"/>
    </source>
</evidence>
<keyword evidence="8" id="KW-0325">Glycoprotein</keyword>
<evidence type="ECO:0000256" key="5">
    <source>
        <dbReference type="ARBA" id="ARBA00022723"/>
    </source>
</evidence>
<evidence type="ECO:0000256" key="11">
    <source>
        <dbReference type="SAM" id="Phobius"/>
    </source>
</evidence>
<feature type="domain" description="Peptidase M14" evidence="12">
    <location>
        <begin position="913"/>
        <end position="1177"/>
    </location>
</feature>
<evidence type="ECO:0000313" key="14">
    <source>
        <dbReference type="Proteomes" id="UP001162480"/>
    </source>
</evidence>
<dbReference type="FunFam" id="3.40.630.10:FF:000020">
    <property type="entry name" value="Carboxypeptidase D"/>
    <property type="match status" value="2"/>
</dbReference>
<dbReference type="CDD" id="cd11308">
    <property type="entry name" value="Peptidase_M14NE-CP-C_like"/>
    <property type="match status" value="2"/>
</dbReference>
<feature type="domain" description="Peptidase M14" evidence="12">
    <location>
        <begin position="81"/>
        <end position="375"/>
    </location>
</feature>
<dbReference type="Pfam" id="PF13620">
    <property type="entry name" value="CarboxypepD_reg"/>
    <property type="match status" value="2"/>
</dbReference>
<dbReference type="Gene3D" id="2.60.40.1120">
    <property type="entry name" value="Carboxypeptidase-like, regulatory domain"/>
    <property type="match status" value="4"/>
</dbReference>
<evidence type="ECO:0000256" key="8">
    <source>
        <dbReference type="ARBA" id="ARBA00023180"/>
    </source>
</evidence>
<dbReference type="Pfam" id="PF13715">
    <property type="entry name" value="CarbopepD_reg_2"/>
    <property type="match status" value="1"/>
</dbReference>
<dbReference type="Gene3D" id="3.40.630.10">
    <property type="entry name" value="Zn peptidases"/>
    <property type="match status" value="4"/>
</dbReference>
<evidence type="ECO:0000259" key="12">
    <source>
        <dbReference type="PROSITE" id="PS52035"/>
    </source>
</evidence>
<feature type="transmembrane region" description="Helical" evidence="11">
    <location>
        <begin position="1638"/>
        <end position="1663"/>
    </location>
</feature>
<dbReference type="GO" id="GO:0005615">
    <property type="term" value="C:extracellular space"/>
    <property type="evidence" value="ECO:0007669"/>
    <property type="project" value="TreeGrafter"/>
</dbReference>
<dbReference type="InterPro" id="IPR057247">
    <property type="entry name" value="CARBOXYPEPT_ZN_2"/>
</dbReference>
<evidence type="ECO:0000256" key="2">
    <source>
        <dbReference type="ARBA" id="ARBA00005988"/>
    </source>
</evidence>
<evidence type="ECO:0000256" key="10">
    <source>
        <dbReference type="SAM" id="MobiDB-lite"/>
    </source>
</evidence>
<dbReference type="SMART" id="SM00631">
    <property type="entry name" value="Zn_pept"/>
    <property type="match status" value="3"/>
</dbReference>
<keyword evidence="7" id="KW-0862">Zinc</keyword>
<dbReference type="InterPro" id="IPR057246">
    <property type="entry name" value="CARBOXYPEPT_ZN_1"/>
</dbReference>
<protein>
    <submittedName>
        <fullName evidence="13">Carboxypeptidase D-like isoform X2</fullName>
    </submittedName>
</protein>